<keyword evidence="2" id="KW-0808">Transferase</keyword>
<gene>
    <name evidence="5" type="ORF">SAMN04488570_2826</name>
</gene>
<dbReference type="GO" id="GO:0004674">
    <property type="term" value="F:protein serine/threonine kinase activity"/>
    <property type="evidence" value="ECO:0007669"/>
    <property type="project" value="TreeGrafter"/>
</dbReference>
<sequence>MPGATTPVVAGVLGAAGAMLDSEPVLAFRYAASYLARRDAISLFQPELPLTDQVFDPRRPAGRGRDPLPLAGCLRDAAPDAWGRRVINLRRAGNPDADFGEMTYLLSSGSNRIGGLDFQASPTKYVTRDEDATLEQLLQLTDLVEAGLPVPPTLEAAAQHGTSIGGARPKALLTDGNRHLVAKFSSTTDTRPVVKAEAVAMLLAARAGLNVAPVEVRRVDGRDVLLVERFDRVATLPVPTRRLMLSMLTVLGYTAMSSRHASYAEIAQAVRSGPWTDVTGTLLEVYKRLVLNVIVGNNDDHLRNHAAFWDGQHLTLTPAYDIAPQPRSSQTSTQAIGITRDGTRWSQLATCHQVAPDFLLTPAQAKDITEEIVELVHRDWIEVADQAQLTTPERDDLWHREILNPFIHQT</sequence>
<evidence type="ECO:0000259" key="4">
    <source>
        <dbReference type="Pfam" id="PF07804"/>
    </source>
</evidence>
<dbReference type="STRING" id="642780.SAMN04488570_2826"/>
<evidence type="ECO:0000256" key="3">
    <source>
        <dbReference type="ARBA" id="ARBA00022777"/>
    </source>
</evidence>
<evidence type="ECO:0000256" key="1">
    <source>
        <dbReference type="ARBA" id="ARBA00010164"/>
    </source>
</evidence>
<evidence type="ECO:0000256" key="2">
    <source>
        <dbReference type="ARBA" id="ARBA00022679"/>
    </source>
</evidence>
<keyword evidence="3 5" id="KW-0418">Kinase</keyword>
<dbReference type="Pfam" id="PF07804">
    <property type="entry name" value="HipA_C"/>
    <property type="match status" value="1"/>
</dbReference>
<name>A0A1H1VHS8_9ACTN</name>
<evidence type="ECO:0000313" key="6">
    <source>
        <dbReference type="Proteomes" id="UP000198859"/>
    </source>
</evidence>
<feature type="domain" description="HipA-like C-terminal" evidence="4">
    <location>
        <begin position="162"/>
        <end position="380"/>
    </location>
</feature>
<dbReference type="AlphaFoldDB" id="A0A1H1VHS8"/>
<keyword evidence="6" id="KW-1185">Reference proteome</keyword>
<evidence type="ECO:0000313" key="5">
    <source>
        <dbReference type="EMBL" id="SDS83921.1"/>
    </source>
</evidence>
<protein>
    <submittedName>
        <fullName evidence="5">Serine/threonine-protein kinase HipA</fullName>
    </submittedName>
</protein>
<dbReference type="InterPro" id="IPR012893">
    <property type="entry name" value="HipA-like_C"/>
</dbReference>
<dbReference type="EMBL" id="LT629757">
    <property type="protein sequence ID" value="SDS83921.1"/>
    <property type="molecule type" value="Genomic_DNA"/>
</dbReference>
<comment type="similarity">
    <text evidence="1">Belongs to the HipA Ser/Thr kinase family.</text>
</comment>
<proteinExistence type="inferred from homology"/>
<accession>A0A1H1VHS8</accession>
<organism evidence="5 6">
    <name type="scientific">Nocardioides scoriae</name>
    <dbReference type="NCBI Taxonomy" id="642780"/>
    <lineage>
        <taxon>Bacteria</taxon>
        <taxon>Bacillati</taxon>
        <taxon>Actinomycetota</taxon>
        <taxon>Actinomycetes</taxon>
        <taxon>Propionibacteriales</taxon>
        <taxon>Nocardioidaceae</taxon>
        <taxon>Nocardioides</taxon>
    </lineage>
</organism>
<dbReference type="PANTHER" id="PTHR37419:SF8">
    <property type="entry name" value="TOXIN YJJJ"/>
    <property type="match status" value="1"/>
</dbReference>
<dbReference type="GO" id="GO:0005829">
    <property type="term" value="C:cytosol"/>
    <property type="evidence" value="ECO:0007669"/>
    <property type="project" value="TreeGrafter"/>
</dbReference>
<reference evidence="6" key="1">
    <citation type="submission" date="2016-10" db="EMBL/GenBank/DDBJ databases">
        <authorList>
            <person name="Varghese N."/>
            <person name="Submissions S."/>
        </authorList>
    </citation>
    <scope>NUCLEOTIDE SEQUENCE [LARGE SCALE GENOMIC DNA]</scope>
    <source>
        <strain evidence="6">DSM 22127</strain>
    </source>
</reference>
<dbReference type="InterPro" id="IPR052028">
    <property type="entry name" value="HipA_Ser/Thr_kinase"/>
</dbReference>
<dbReference type="PANTHER" id="PTHR37419">
    <property type="entry name" value="SERINE/THREONINE-PROTEIN KINASE TOXIN HIPA"/>
    <property type="match status" value="1"/>
</dbReference>
<dbReference type="Proteomes" id="UP000198859">
    <property type="component" value="Chromosome I"/>
</dbReference>